<evidence type="ECO:0000256" key="1">
    <source>
        <dbReference type="ARBA" id="ARBA00023125"/>
    </source>
</evidence>
<evidence type="ECO:0000313" key="4">
    <source>
        <dbReference type="EMBL" id="VAW04505.1"/>
    </source>
</evidence>
<dbReference type="SUPFAM" id="SSF52172">
    <property type="entry name" value="CheY-like"/>
    <property type="match status" value="1"/>
</dbReference>
<dbReference type="InterPro" id="IPR000792">
    <property type="entry name" value="Tscrpt_reg_LuxR_C"/>
</dbReference>
<dbReference type="InterPro" id="IPR051015">
    <property type="entry name" value="EvgA-like"/>
</dbReference>
<dbReference type="PANTHER" id="PTHR45566:SF1">
    <property type="entry name" value="HTH-TYPE TRANSCRIPTIONAL REGULATOR YHJB-RELATED"/>
    <property type="match status" value="1"/>
</dbReference>
<dbReference type="PANTHER" id="PTHR45566">
    <property type="entry name" value="HTH-TYPE TRANSCRIPTIONAL REGULATOR YHJB-RELATED"/>
    <property type="match status" value="1"/>
</dbReference>
<dbReference type="SUPFAM" id="SSF46894">
    <property type="entry name" value="C-terminal effector domain of the bipartite response regulators"/>
    <property type="match status" value="1"/>
</dbReference>
<evidence type="ECO:0008006" key="5">
    <source>
        <dbReference type="Google" id="ProtNLM"/>
    </source>
</evidence>
<dbReference type="PROSITE" id="PS50110">
    <property type="entry name" value="RESPONSE_REGULATORY"/>
    <property type="match status" value="1"/>
</dbReference>
<dbReference type="PROSITE" id="PS50043">
    <property type="entry name" value="HTH_LUXR_2"/>
    <property type="match status" value="1"/>
</dbReference>
<dbReference type="SMART" id="SM00448">
    <property type="entry name" value="REC"/>
    <property type="match status" value="1"/>
</dbReference>
<dbReference type="AlphaFoldDB" id="A0A3B0SEV9"/>
<dbReference type="PRINTS" id="PR00038">
    <property type="entry name" value="HTHLUXR"/>
</dbReference>
<dbReference type="Pfam" id="PF00196">
    <property type="entry name" value="GerE"/>
    <property type="match status" value="1"/>
</dbReference>
<dbReference type="GO" id="GO:0003677">
    <property type="term" value="F:DNA binding"/>
    <property type="evidence" value="ECO:0007669"/>
    <property type="project" value="UniProtKB-KW"/>
</dbReference>
<dbReference type="GO" id="GO:0000160">
    <property type="term" value="P:phosphorelay signal transduction system"/>
    <property type="evidence" value="ECO:0007669"/>
    <property type="project" value="InterPro"/>
</dbReference>
<dbReference type="Gene3D" id="3.40.50.2300">
    <property type="match status" value="1"/>
</dbReference>
<keyword evidence="1" id="KW-0238">DNA-binding</keyword>
<dbReference type="InterPro" id="IPR011006">
    <property type="entry name" value="CheY-like_superfamily"/>
</dbReference>
<evidence type="ECO:0000259" key="2">
    <source>
        <dbReference type="PROSITE" id="PS50043"/>
    </source>
</evidence>
<dbReference type="EMBL" id="UOEJ01000192">
    <property type="protein sequence ID" value="VAW04505.1"/>
    <property type="molecule type" value="Genomic_DNA"/>
</dbReference>
<sequence>MRVLVVDQFDICRMGMKTILRQLSGDCIFLEAETIGDGVKIAGDTDLDLIIIDLDVPEIGANGMLNAIKKSGLQGNFVLFSTQEEYDVMRKAYEMGISAFISEQTKKEIVISIFQIVLAGGKYFSPEVIGGKPKNASPKSAMFISSEDRPILSNRQYEVLRLLSEGKPNKVIARDLDIATGTVKVHIAGILKSLKARNRTQAVSIAQHINIL</sequence>
<evidence type="ECO:0000259" key="3">
    <source>
        <dbReference type="PROSITE" id="PS50110"/>
    </source>
</evidence>
<gene>
    <name evidence="4" type="ORF">MNBD_ALPHA01-2354</name>
</gene>
<name>A0A3B0SEV9_9ZZZZ</name>
<feature type="domain" description="HTH luxR-type" evidence="2">
    <location>
        <begin position="145"/>
        <end position="210"/>
    </location>
</feature>
<dbReference type="Pfam" id="PF00072">
    <property type="entry name" value="Response_reg"/>
    <property type="match status" value="1"/>
</dbReference>
<protein>
    <recommendedName>
        <fullName evidence="5">Two-component transcriptional response regulator, LuxR family</fullName>
    </recommendedName>
</protein>
<feature type="domain" description="Response regulatory" evidence="3">
    <location>
        <begin position="2"/>
        <end position="118"/>
    </location>
</feature>
<dbReference type="CDD" id="cd06170">
    <property type="entry name" value="LuxR_C_like"/>
    <property type="match status" value="1"/>
</dbReference>
<dbReference type="InterPro" id="IPR016032">
    <property type="entry name" value="Sig_transdc_resp-reg_C-effctor"/>
</dbReference>
<proteinExistence type="predicted"/>
<reference evidence="4" key="1">
    <citation type="submission" date="2018-06" db="EMBL/GenBank/DDBJ databases">
        <authorList>
            <person name="Zhirakovskaya E."/>
        </authorList>
    </citation>
    <scope>NUCLEOTIDE SEQUENCE</scope>
</reference>
<organism evidence="4">
    <name type="scientific">hydrothermal vent metagenome</name>
    <dbReference type="NCBI Taxonomy" id="652676"/>
    <lineage>
        <taxon>unclassified sequences</taxon>
        <taxon>metagenomes</taxon>
        <taxon>ecological metagenomes</taxon>
    </lineage>
</organism>
<dbReference type="InterPro" id="IPR001789">
    <property type="entry name" value="Sig_transdc_resp-reg_receiver"/>
</dbReference>
<dbReference type="SMART" id="SM00421">
    <property type="entry name" value="HTH_LUXR"/>
    <property type="match status" value="1"/>
</dbReference>
<accession>A0A3B0SEV9</accession>
<dbReference type="GO" id="GO:0006355">
    <property type="term" value="P:regulation of DNA-templated transcription"/>
    <property type="evidence" value="ECO:0007669"/>
    <property type="project" value="InterPro"/>
</dbReference>